<gene>
    <name evidence="2" type="ORF">ACJMK2_016394</name>
</gene>
<sequence>MPLSELTDVIRDLLNQAEMSAEEYVRIDEKEETGQQLNNDIILTLVSKDEVPDNGNEEDNEDTTNPKEKDITISQAKDSKTTLISYFEQVSAIFTCDDIKHNSEALENIWPLLIIIADISTKESRQTKVTYLFRKLT</sequence>
<evidence type="ECO:0000313" key="2">
    <source>
        <dbReference type="EMBL" id="KAL3852778.1"/>
    </source>
</evidence>
<evidence type="ECO:0000313" key="3">
    <source>
        <dbReference type="Proteomes" id="UP001634394"/>
    </source>
</evidence>
<keyword evidence="3" id="KW-1185">Reference proteome</keyword>
<dbReference type="Proteomes" id="UP001634394">
    <property type="component" value="Unassembled WGS sequence"/>
</dbReference>
<comment type="caution">
    <text evidence="2">The sequence shown here is derived from an EMBL/GenBank/DDBJ whole genome shotgun (WGS) entry which is preliminary data.</text>
</comment>
<organism evidence="2 3">
    <name type="scientific">Sinanodonta woodiana</name>
    <name type="common">Chinese pond mussel</name>
    <name type="synonym">Anodonta woodiana</name>
    <dbReference type="NCBI Taxonomy" id="1069815"/>
    <lineage>
        <taxon>Eukaryota</taxon>
        <taxon>Metazoa</taxon>
        <taxon>Spiralia</taxon>
        <taxon>Lophotrochozoa</taxon>
        <taxon>Mollusca</taxon>
        <taxon>Bivalvia</taxon>
        <taxon>Autobranchia</taxon>
        <taxon>Heteroconchia</taxon>
        <taxon>Palaeoheterodonta</taxon>
        <taxon>Unionida</taxon>
        <taxon>Unionoidea</taxon>
        <taxon>Unionidae</taxon>
        <taxon>Unioninae</taxon>
        <taxon>Sinanodonta</taxon>
    </lineage>
</organism>
<dbReference type="AlphaFoldDB" id="A0ABD3UWJ6"/>
<evidence type="ECO:0000256" key="1">
    <source>
        <dbReference type="SAM" id="MobiDB-lite"/>
    </source>
</evidence>
<feature type="region of interest" description="Disordered" evidence="1">
    <location>
        <begin position="48"/>
        <end position="71"/>
    </location>
</feature>
<reference evidence="2 3" key="1">
    <citation type="submission" date="2024-11" db="EMBL/GenBank/DDBJ databases">
        <title>Chromosome-level genome assembly of the freshwater bivalve Anodonta woodiana.</title>
        <authorList>
            <person name="Chen X."/>
        </authorList>
    </citation>
    <scope>NUCLEOTIDE SEQUENCE [LARGE SCALE GENOMIC DNA]</scope>
    <source>
        <strain evidence="2">MN2024</strain>
        <tissue evidence="2">Gills</tissue>
    </source>
</reference>
<name>A0ABD3UWJ6_SINWO</name>
<proteinExistence type="predicted"/>
<protein>
    <submittedName>
        <fullName evidence="2">Uncharacterized protein</fullName>
    </submittedName>
</protein>
<accession>A0ABD3UWJ6</accession>
<dbReference type="EMBL" id="JBJQND010000015">
    <property type="protein sequence ID" value="KAL3852778.1"/>
    <property type="molecule type" value="Genomic_DNA"/>
</dbReference>